<feature type="domain" description="Acyl-CoA dehydrogenase/oxidase C-terminal" evidence="4">
    <location>
        <begin position="285"/>
        <end position="433"/>
    </location>
</feature>
<dbReference type="PANTHER" id="PTHR48083:SF13">
    <property type="entry name" value="ACYL-COA DEHYDROGENASE FAMILY MEMBER 11"/>
    <property type="match status" value="1"/>
</dbReference>
<dbReference type="Proteomes" id="UP000693970">
    <property type="component" value="Unassembled WGS sequence"/>
</dbReference>
<organism evidence="6 7">
    <name type="scientific">Nitzschia inconspicua</name>
    <dbReference type="NCBI Taxonomy" id="303405"/>
    <lineage>
        <taxon>Eukaryota</taxon>
        <taxon>Sar</taxon>
        <taxon>Stramenopiles</taxon>
        <taxon>Ochrophyta</taxon>
        <taxon>Bacillariophyta</taxon>
        <taxon>Bacillariophyceae</taxon>
        <taxon>Bacillariophycidae</taxon>
        <taxon>Bacillariales</taxon>
        <taxon>Bacillariaceae</taxon>
        <taxon>Nitzschia</taxon>
    </lineage>
</organism>
<keyword evidence="1" id="KW-0285">Flavoprotein</keyword>
<gene>
    <name evidence="6" type="ORF">IV203_024104</name>
</gene>
<sequence>MQQTEPPLQPSLTYLRPEVQALKERLDTFIEREVIPCERLYHDHMHSRHGNERWTMDALPPCLATLQQRAQSLGLWNLFLPPRLLQHISTSSNIPNQWLPKIPLSYREYGILAESMGKSELGAMACNCSAPDTGNMEVLLEFGTPQQQQEYLLPLLQGKIRSTFLMTEPDVASSDPTNLQTSLRKIERNGQMISYELTGKKWWSTGAMDPRCRVGICVAKMETETATSSSLHGKHTIVLVPLPHPNVKLVRPLTVFGYDDAPFGHAQVELCNVPLSAEHLIGGEGSGFQVSQARLGPGRIHHCMRAVGMAQRCYDLMLERSLSRKTFGKQLSEHGSLQRDIADSFSDLQAARLLTLHCAHQMDLYGPKQSRHYISSIKVAVPHLVMQILDRALQSYGGAGVCQDTVIASAWANMRTLRIADGPDEVHRRTVARLEINNTKKKMTARNGDQQGKQEQHNYDFTSRL</sequence>
<evidence type="ECO:0000256" key="1">
    <source>
        <dbReference type="ARBA" id="ARBA00022630"/>
    </source>
</evidence>
<protein>
    <submittedName>
        <fullName evidence="6">Acyl-CoA dehydrogenase</fullName>
    </submittedName>
</protein>
<dbReference type="InterPro" id="IPR050741">
    <property type="entry name" value="Acyl-CoA_dehydrogenase"/>
</dbReference>
<evidence type="ECO:0000256" key="3">
    <source>
        <dbReference type="SAM" id="MobiDB-lite"/>
    </source>
</evidence>
<accession>A0A9K3KCB1</accession>
<proteinExistence type="predicted"/>
<feature type="domain" description="Acyl-CoA oxidase/dehydrogenase middle" evidence="5">
    <location>
        <begin position="164"/>
        <end position="269"/>
    </location>
</feature>
<feature type="region of interest" description="Disordered" evidence="3">
    <location>
        <begin position="440"/>
        <end position="465"/>
    </location>
</feature>
<dbReference type="InterPro" id="IPR009075">
    <property type="entry name" value="AcylCo_DH/oxidase_C"/>
</dbReference>
<dbReference type="GO" id="GO:0003995">
    <property type="term" value="F:acyl-CoA dehydrogenase activity"/>
    <property type="evidence" value="ECO:0007669"/>
    <property type="project" value="TreeGrafter"/>
</dbReference>
<dbReference type="AlphaFoldDB" id="A0A9K3KCB1"/>
<keyword evidence="7" id="KW-1185">Reference proteome</keyword>
<reference evidence="6" key="2">
    <citation type="submission" date="2021-04" db="EMBL/GenBank/DDBJ databases">
        <authorList>
            <person name="Podell S."/>
        </authorList>
    </citation>
    <scope>NUCLEOTIDE SEQUENCE</scope>
    <source>
        <strain evidence="6">Hildebrandi</strain>
    </source>
</reference>
<evidence type="ECO:0000313" key="6">
    <source>
        <dbReference type="EMBL" id="KAG7340561.1"/>
    </source>
</evidence>
<dbReference type="GO" id="GO:0033539">
    <property type="term" value="P:fatty acid beta-oxidation using acyl-CoA dehydrogenase"/>
    <property type="evidence" value="ECO:0007669"/>
    <property type="project" value="TreeGrafter"/>
</dbReference>
<evidence type="ECO:0000259" key="5">
    <source>
        <dbReference type="Pfam" id="PF02770"/>
    </source>
</evidence>
<comment type="caution">
    <text evidence="6">The sequence shown here is derived from an EMBL/GenBank/DDBJ whole genome shotgun (WGS) entry which is preliminary data.</text>
</comment>
<dbReference type="GO" id="GO:0005737">
    <property type="term" value="C:cytoplasm"/>
    <property type="evidence" value="ECO:0007669"/>
    <property type="project" value="TreeGrafter"/>
</dbReference>
<evidence type="ECO:0000313" key="7">
    <source>
        <dbReference type="Proteomes" id="UP000693970"/>
    </source>
</evidence>
<reference evidence="6" key="1">
    <citation type="journal article" date="2021" name="Sci. Rep.">
        <title>Diploid genomic architecture of Nitzschia inconspicua, an elite biomass production diatom.</title>
        <authorList>
            <person name="Oliver A."/>
            <person name="Podell S."/>
            <person name="Pinowska A."/>
            <person name="Traller J.C."/>
            <person name="Smith S.R."/>
            <person name="McClure R."/>
            <person name="Beliaev A."/>
            <person name="Bohutskyi P."/>
            <person name="Hill E.A."/>
            <person name="Rabines A."/>
            <person name="Zheng H."/>
            <person name="Allen L.Z."/>
            <person name="Kuo A."/>
            <person name="Grigoriev I.V."/>
            <person name="Allen A.E."/>
            <person name="Hazlebeck D."/>
            <person name="Allen E.E."/>
        </authorList>
    </citation>
    <scope>NUCLEOTIDE SEQUENCE</scope>
    <source>
        <strain evidence="6">Hildebrandi</strain>
    </source>
</reference>
<dbReference type="EMBL" id="JAGRRH010000027">
    <property type="protein sequence ID" value="KAG7340561.1"/>
    <property type="molecule type" value="Genomic_DNA"/>
</dbReference>
<evidence type="ECO:0000256" key="2">
    <source>
        <dbReference type="ARBA" id="ARBA00023002"/>
    </source>
</evidence>
<keyword evidence="2" id="KW-0560">Oxidoreductase</keyword>
<name>A0A9K3KCB1_9STRA</name>
<dbReference type="PANTHER" id="PTHR48083">
    <property type="entry name" value="MEDIUM-CHAIN SPECIFIC ACYL-COA DEHYDROGENASE, MITOCHONDRIAL-RELATED"/>
    <property type="match status" value="1"/>
</dbReference>
<dbReference type="Pfam" id="PF00441">
    <property type="entry name" value="Acyl-CoA_dh_1"/>
    <property type="match status" value="1"/>
</dbReference>
<evidence type="ECO:0000259" key="4">
    <source>
        <dbReference type="Pfam" id="PF00441"/>
    </source>
</evidence>
<dbReference type="Pfam" id="PF02770">
    <property type="entry name" value="Acyl-CoA_dh_M"/>
    <property type="match status" value="1"/>
</dbReference>
<dbReference type="OrthoDB" id="434771at2759"/>
<dbReference type="InterPro" id="IPR006091">
    <property type="entry name" value="Acyl-CoA_Oxase/DH_mid-dom"/>
</dbReference>